<evidence type="ECO:0000256" key="1">
    <source>
        <dbReference type="ARBA" id="ARBA00004071"/>
    </source>
</evidence>
<reference evidence="9 10" key="1">
    <citation type="submission" date="2018-03" db="EMBL/GenBank/DDBJ databases">
        <title>Genomic Encyclopedia of Archaeal and Bacterial Type Strains, Phase II (KMG-II): from individual species to whole genera.</title>
        <authorList>
            <person name="Goeker M."/>
        </authorList>
    </citation>
    <scope>NUCLEOTIDE SEQUENCE [LARGE SCALE GENOMIC DNA]</scope>
    <source>
        <strain evidence="9 10">DSM 24859</strain>
    </source>
</reference>
<evidence type="ECO:0000313" key="9">
    <source>
        <dbReference type="EMBL" id="PSL47237.1"/>
    </source>
</evidence>
<dbReference type="RefSeq" id="WP_106527712.1">
    <property type="nucleotide sequence ID" value="NZ_PYAW01000002.1"/>
</dbReference>
<keyword evidence="5" id="KW-0378">Hydrolase</keyword>
<gene>
    <name evidence="9" type="ORF">CLV51_10282</name>
</gene>
<evidence type="ECO:0000256" key="3">
    <source>
        <dbReference type="ARBA" id="ARBA00012662"/>
    </source>
</evidence>
<dbReference type="GO" id="GO:0006004">
    <property type="term" value="P:fucose metabolic process"/>
    <property type="evidence" value="ECO:0007669"/>
    <property type="project" value="InterPro"/>
</dbReference>
<feature type="signal peptide" evidence="7">
    <location>
        <begin position="1"/>
        <end position="22"/>
    </location>
</feature>
<dbReference type="GO" id="GO:0005764">
    <property type="term" value="C:lysosome"/>
    <property type="evidence" value="ECO:0007669"/>
    <property type="project" value="TreeGrafter"/>
</dbReference>
<name>A0A2P8HM09_CHINA</name>
<organism evidence="9 10">
    <name type="scientific">Chitinophaga niastensis</name>
    <dbReference type="NCBI Taxonomy" id="536980"/>
    <lineage>
        <taxon>Bacteria</taxon>
        <taxon>Pseudomonadati</taxon>
        <taxon>Bacteroidota</taxon>
        <taxon>Chitinophagia</taxon>
        <taxon>Chitinophagales</taxon>
        <taxon>Chitinophagaceae</taxon>
        <taxon>Chitinophaga</taxon>
    </lineage>
</organism>
<evidence type="ECO:0000256" key="2">
    <source>
        <dbReference type="ARBA" id="ARBA00007951"/>
    </source>
</evidence>
<dbReference type="InterPro" id="IPR016286">
    <property type="entry name" value="FUC_metazoa-typ"/>
</dbReference>
<evidence type="ECO:0000259" key="8">
    <source>
        <dbReference type="Pfam" id="PF01120"/>
    </source>
</evidence>
<evidence type="ECO:0000256" key="5">
    <source>
        <dbReference type="ARBA" id="ARBA00022801"/>
    </source>
</evidence>
<evidence type="ECO:0000313" key="10">
    <source>
        <dbReference type="Proteomes" id="UP000240971"/>
    </source>
</evidence>
<comment type="caution">
    <text evidence="9">The sequence shown here is derived from an EMBL/GenBank/DDBJ whole genome shotgun (WGS) entry which is preliminary data.</text>
</comment>
<dbReference type="Pfam" id="PF01120">
    <property type="entry name" value="Alpha_L_fucos"/>
    <property type="match status" value="1"/>
</dbReference>
<dbReference type="Gene3D" id="2.60.40.1180">
    <property type="entry name" value="Golgi alpha-mannosidase II"/>
    <property type="match status" value="1"/>
</dbReference>
<keyword evidence="4 7" id="KW-0732">Signal</keyword>
<accession>A0A2P8HM09</accession>
<evidence type="ECO:0000256" key="7">
    <source>
        <dbReference type="SAM" id="SignalP"/>
    </source>
</evidence>
<dbReference type="EC" id="3.2.1.51" evidence="3"/>
<sequence length="596" mass="66998">MLRKIPLLILFVCLFTRGGAQDMPDMWTKGAGKNTAHPGLKWFQEAKFGLFIHWGLYSKLAGRWNDSSYYGSGEWIMNRAKAPAAEYARVAQTFNPVGFDAQEWAKTAKEAGIKYMVITAKHHEGFSMFDSKVTDFDIMDASPYKKDPMKALSAACREQGIHFGFYYSQFLDWHEPNGGGNSWDFKNKEKDYQEYYRTKSIPQLKELLTNYGPLGLVWFDMPGGLTTEQTKQMIDSLRLLQPNCLFSSRVGHDLGDYRDFGDSELPPVPIAGAWESIYTHNDSWGYIQHDLNFKSPSEIIRLLSNVASKGGNLMLNVGPDGNGKWPVYSVVYLKATGKWLQVYGESIYGTTYGLIPAQPWGVTTSKPGKLFLHVWQMPDSKKLRVPGVTAKIKSIKILGTNKMLTWKQLPEETIIQLPLTLPDTRNTVLVVEYSGQQPDLSQLRTQTVSSEYPQAEVPAVWAVFNGRTKNKLFTYSHYFGDWKHDNCATGMLEANDALVFPLDIQDAGDYKVILDYACEPGSASQQAVVTVGGQQLPFLTLVTGTYESHKPMAFIQHAVGIIHIDKAGKQNLAVKPMPGNKNELCWLRKIILQPVK</sequence>
<dbReference type="InterPro" id="IPR000933">
    <property type="entry name" value="Glyco_hydro_29"/>
</dbReference>
<dbReference type="OrthoDB" id="107551at2"/>
<dbReference type="GO" id="GO:0016139">
    <property type="term" value="P:glycoside catabolic process"/>
    <property type="evidence" value="ECO:0007669"/>
    <property type="project" value="TreeGrafter"/>
</dbReference>
<dbReference type="PANTHER" id="PTHR10030:SF37">
    <property type="entry name" value="ALPHA-L-FUCOSIDASE-RELATED"/>
    <property type="match status" value="1"/>
</dbReference>
<dbReference type="InterPro" id="IPR057739">
    <property type="entry name" value="Glyco_hydro_29_N"/>
</dbReference>
<evidence type="ECO:0000256" key="4">
    <source>
        <dbReference type="ARBA" id="ARBA00022729"/>
    </source>
</evidence>
<feature type="domain" description="Glycoside hydrolase family 29 N-terminal" evidence="8">
    <location>
        <begin position="35"/>
        <end position="345"/>
    </location>
</feature>
<dbReference type="Gene3D" id="3.20.20.80">
    <property type="entry name" value="Glycosidases"/>
    <property type="match status" value="1"/>
</dbReference>
<dbReference type="SUPFAM" id="SSF51445">
    <property type="entry name" value="(Trans)glycosidases"/>
    <property type="match status" value="1"/>
</dbReference>
<keyword evidence="10" id="KW-1185">Reference proteome</keyword>
<feature type="chain" id="PRO_5015180252" description="alpha-L-fucosidase" evidence="7">
    <location>
        <begin position="23"/>
        <end position="596"/>
    </location>
</feature>
<dbReference type="GO" id="GO:0004560">
    <property type="term" value="F:alpha-L-fucosidase activity"/>
    <property type="evidence" value="ECO:0007669"/>
    <property type="project" value="InterPro"/>
</dbReference>
<dbReference type="AlphaFoldDB" id="A0A2P8HM09"/>
<comment type="function">
    <text evidence="1">Alpha-L-fucosidase is responsible for hydrolyzing the alpha-1,6-linked fucose joined to the reducing-end N-acetylglucosamine of the carbohydrate moieties of glycoproteins.</text>
</comment>
<dbReference type="PANTHER" id="PTHR10030">
    <property type="entry name" value="ALPHA-L-FUCOSIDASE"/>
    <property type="match status" value="1"/>
</dbReference>
<keyword evidence="6" id="KW-0326">Glycosidase</keyword>
<dbReference type="PRINTS" id="PR00741">
    <property type="entry name" value="GLHYDRLASE29"/>
</dbReference>
<dbReference type="InterPro" id="IPR013780">
    <property type="entry name" value="Glyco_hydro_b"/>
</dbReference>
<protein>
    <recommendedName>
        <fullName evidence="3">alpha-L-fucosidase</fullName>
        <ecNumber evidence="3">3.2.1.51</ecNumber>
    </recommendedName>
</protein>
<evidence type="ECO:0000256" key="6">
    <source>
        <dbReference type="ARBA" id="ARBA00023295"/>
    </source>
</evidence>
<dbReference type="Proteomes" id="UP000240971">
    <property type="component" value="Unassembled WGS sequence"/>
</dbReference>
<comment type="similarity">
    <text evidence="2">Belongs to the glycosyl hydrolase 29 family.</text>
</comment>
<dbReference type="SMART" id="SM00812">
    <property type="entry name" value="Alpha_L_fucos"/>
    <property type="match status" value="1"/>
</dbReference>
<dbReference type="EMBL" id="PYAW01000002">
    <property type="protein sequence ID" value="PSL47237.1"/>
    <property type="molecule type" value="Genomic_DNA"/>
</dbReference>
<dbReference type="InterPro" id="IPR017853">
    <property type="entry name" value="GH"/>
</dbReference>
<proteinExistence type="inferred from homology"/>